<dbReference type="RefSeq" id="WP_034674441.1">
    <property type="nucleotide sequence ID" value="NZ_FPAP01000002.1"/>
</dbReference>
<comment type="caution">
    <text evidence="1">The sequence shown here is derived from an EMBL/GenBank/DDBJ whole genome shotgun (WGS) entry which is preliminary data.</text>
</comment>
<dbReference type="Proteomes" id="UP000028713">
    <property type="component" value="Unassembled WGS sequence"/>
</dbReference>
<organism evidence="1 2">
    <name type="scientific">Chryseobacterium formosense</name>
    <dbReference type="NCBI Taxonomy" id="236814"/>
    <lineage>
        <taxon>Bacteria</taxon>
        <taxon>Pseudomonadati</taxon>
        <taxon>Bacteroidota</taxon>
        <taxon>Flavobacteriia</taxon>
        <taxon>Flavobacteriales</taxon>
        <taxon>Weeksellaceae</taxon>
        <taxon>Chryseobacterium group</taxon>
        <taxon>Chryseobacterium</taxon>
    </lineage>
</organism>
<gene>
    <name evidence="1" type="ORF">IX39_06530</name>
</gene>
<dbReference type="eggNOG" id="ENOG5034125">
    <property type="taxonomic scope" value="Bacteria"/>
</dbReference>
<keyword evidence="2" id="KW-1185">Reference proteome</keyword>
<reference evidence="1 2" key="1">
    <citation type="submission" date="2014-07" db="EMBL/GenBank/DDBJ databases">
        <title>Genome of Chryseobacterium formosense LMG 24722.</title>
        <authorList>
            <person name="Pipes S.E."/>
            <person name="Stropko S.J."/>
            <person name="Newman J.D."/>
        </authorList>
    </citation>
    <scope>NUCLEOTIDE SEQUENCE [LARGE SCALE GENOMIC DNA]</scope>
    <source>
        <strain evidence="1 2">LMG 24722</strain>
    </source>
</reference>
<accession>A0A085Z797</accession>
<evidence type="ECO:0000313" key="2">
    <source>
        <dbReference type="Proteomes" id="UP000028713"/>
    </source>
</evidence>
<dbReference type="SUPFAM" id="SSF46689">
    <property type="entry name" value="Homeodomain-like"/>
    <property type="match status" value="1"/>
</dbReference>
<sequence length="152" mass="18173">MIDFKNIHIGQIIEKRVHETNIDMNRICTFLKSTPEEVEQMYTSESIDSYTLLRWSKLLEYDFFRVYSQHILLFSSVHKEKRSEKNKGKNSSSPLPQFRKNIYTKEIIEFILESVNSGEKTKQDIINIYHIPKTTLYKWFSKYNANPQRAKD</sequence>
<dbReference type="AlphaFoldDB" id="A0A085Z797"/>
<dbReference type="InterPro" id="IPR009057">
    <property type="entry name" value="Homeodomain-like_sf"/>
</dbReference>
<evidence type="ECO:0000313" key="1">
    <source>
        <dbReference type="EMBL" id="KFF00311.1"/>
    </source>
</evidence>
<name>A0A085Z797_9FLAO</name>
<proteinExistence type="predicted"/>
<protein>
    <submittedName>
        <fullName evidence="1">Transposase</fullName>
    </submittedName>
</protein>
<dbReference type="EMBL" id="JPRP01000001">
    <property type="protein sequence ID" value="KFF00311.1"/>
    <property type="molecule type" value="Genomic_DNA"/>
</dbReference>